<dbReference type="SUPFAM" id="SSF53448">
    <property type="entry name" value="Nucleotide-diphospho-sugar transferases"/>
    <property type="match status" value="1"/>
</dbReference>
<comment type="pathway">
    <text evidence="4">Protein modification; protein glycosylation.</text>
</comment>
<evidence type="ECO:0000256" key="1">
    <source>
        <dbReference type="ARBA" id="ARBA00006739"/>
    </source>
</evidence>
<comment type="function">
    <text evidence="4">Transfers mannose from GDP-mannose to dolichol monophosphate to form dolichol phosphate mannose (Dol-P-Man) which is the mannosyl donor in pathways leading to N-glycosylation, glycosyl phosphatidylinositol membrane anchoring, and O-mannosylation of proteins.</text>
</comment>
<dbReference type="AlphaFoldDB" id="A0A7S1C7X4"/>
<dbReference type="PANTHER" id="PTHR43398">
    <property type="entry name" value="DOLICHOL-PHOSPHATE MANNOSYLTRANSFERASE SUBUNIT 1"/>
    <property type="match status" value="1"/>
</dbReference>
<keyword evidence="6" id="KW-0812">Transmembrane</keyword>
<evidence type="ECO:0000259" key="7">
    <source>
        <dbReference type="Pfam" id="PF00535"/>
    </source>
</evidence>
<dbReference type="InterPro" id="IPR029044">
    <property type="entry name" value="Nucleotide-diphossugar_trans"/>
</dbReference>
<feature type="compositionally biased region" description="Gly residues" evidence="5">
    <location>
        <begin position="187"/>
        <end position="200"/>
    </location>
</feature>
<evidence type="ECO:0000256" key="2">
    <source>
        <dbReference type="ARBA" id="ARBA00022676"/>
    </source>
</evidence>
<evidence type="ECO:0000313" key="8">
    <source>
        <dbReference type="EMBL" id="CAD8912039.1"/>
    </source>
</evidence>
<proteinExistence type="inferred from homology"/>
<dbReference type="EC" id="2.4.1.83" evidence="4"/>
<feature type="transmembrane region" description="Helical" evidence="6">
    <location>
        <begin position="322"/>
        <end position="348"/>
    </location>
</feature>
<evidence type="ECO:0000256" key="6">
    <source>
        <dbReference type="SAM" id="Phobius"/>
    </source>
</evidence>
<dbReference type="CDD" id="cd06442">
    <property type="entry name" value="DPM1_like"/>
    <property type="match status" value="1"/>
</dbReference>
<dbReference type="InterPro" id="IPR001173">
    <property type="entry name" value="Glyco_trans_2-like"/>
</dbReference>
<evidence type="ECO:0000256" key="3">
    <source>
        <dbReference type="ARBA" id="ARBA00022679"/>
    </source>
</evidence>
<feature type="compositionally biased region" description="Gly residues" evidence="5">
    <location>
        <begin position="451"/>
        <end position="463"/>
    </location>
</feature>
<gene>
    <name evidence="8" type="ORF">BSP0115_LOCUS5278</name>
</gene>
<sequence length="473" mass="49798">MPGKLAVLTAPVRLPVPLPPRPLAKAVWAFTVAVVAVAAAELLWHSVAGGPRTIVDASDEAWRAAPRGTGVSIIVPTYHEADNVRPLAQRVFEATEAAGLNAELLLVDDSSNDGTVEIAWALRNEHPTRDLSVIVRTPEEGTGLSSAVMLGLVRAKHQLCVVMDADLSHPPEVIPQMVGWLAEPPAAGGGGGGGGDGVGAGADREEGGGDSTRAHRIDFVLGSRYAAGGAVSKEWPWYRRVISGGATMVARPLVGVTDPMSGFFALRKDQLSECNGVNAVGFKIALELMANCGIENVAEAPITFHDRVMGASKLKAKTAIQYVWQLGALYWAHFTFTAVCVALFKLALLAYGVWRVRNRVRGDDWRPQLGALLVWLPDPVALVAACRGQREVLKDRARPRRLPVGVEELRVGGCFAWQQPTAGYVSVFGGGLPMGAVQVKHAAHGAPAYTNGGGGGGSSGSGGDLEANTTRDD</sequence>
<dbReference type="InterPro" id="IPR039528">
    <property type="entry name" value="DPM1-like"/>
</dbReference>
<feature type="region of interest" description="Disordered" evidence="5">
    <location>
        <begin position="450"/>
        <end position="473"/>
    </location>
</feature>
<dbReference type="PANTHER" id="PTHR43398:SF1">
    <property type="entry name" value="DOLICHOL-PHOSPHATE MANNOSYLTRANSFERASE SUBUNIT 1"/>
    <property type="match status" value="1"/>
</dbReference>
<dbReference type="UniPathway" id="UPA00378"/>
<comment type="catalytic activity">
    <reaction evidence="4">
        <text>a di-trans,poly-cis-dolichyl phosphate + GDP-alpha-D-mannose = a di-trans,poly-cis-dolichyl beta-D-mannosyl phosphate + GDP</text>
        <dbReference type="Rhea" id="RHEA:21184"/>
        <dbReference type="Rhea" id="RHEA-COMP:19498"/>
        <dbReference type="Rhea" id="RHEA-COMP:19501"/>
        <dbReference type="ChEBI" id="CHEBI:57527"/>
        <dbReference type="ChEBI" id="CHEBI:57683"/>
        <dbReference type="ChEBI" id="CHEBI:58189"/>
        <dbReference type="ChEBI" id="CHEBI:58211"/>
    </reaction>
</comment>
<dbReference type="GO" id="GO:0006488">
    <property type="term" value="P:dolichol-linked oligosaccharide biosynthetic process"/>
    <property type="evidence" value="ECO:0007669"/>
    <property type="project" value="TreeGrafter"/>
</dbReference>
<dbReference type="GO" id="GO:0006506">
    <property type="term" value="P:GPI anchor biosynthetic process"/>
    <property type="evidence" value="ECO:0007669"/>
    <property type="project" value="TreeGrafter"/>
</dbReference>
<comment type="subcellular location">
    <subcellularLocation>
        <location evidence="4">Endoplasmic reticulum</location>
    </subcellularLocation>
</comment>
<organism evidence="8">
    <name type="scientific">Bicosoecida sp. CB-2014</name>
    <dbReference type="NCBI Taxonomy" id="1486930"/>
    <lineage>
        <taxon>Eukaryota</taxon>
        <taxon>Sar</taxon>
        <taxon>Stramenopiles</taxon>
        <taxon>Bigyra</taxon>
        <taxon>Opalozoa</taxon>
        <taxon>Bicosoecida</taxon>
    </lineage>
</organism>
<accession>A0A7S1C7X4</accession>
<reference evidence="8" key="1">
    <citation type="submission" date="2021-01" db="EMBL/GenBank/DDBJ databases">
        <authorList>
            <person name="Corre E."/>
            <person name="Pelletier E."/>
            <person name="Niang G."/>
            <person name="Scheremetjew M."/>
            <person name="Finn R."/>
            <person name="Kale V."/>
            <person name="Holt S."/>
            <person name="Cochrane G."/>
            <person name="Meng A."/>
            <person name="Brown T."/>
            <person name="Cohen L."/>
        </authorList>
    </citation>
    <scope>NUCLEOTIDE SEQUENCE</scope>
    <source>
        <strain evidence="8">Ms1</strain>
    </source>
</reference>
<keyword evidence="6" id="KW-0472">Membrane</keyword>
<dbReference type="GO" id="GO:0004582">
    <property type="term" value="F:dolichyl-phosphate beta-D-mannosyltransferase activity"/>
    <property type="evidence" value="ECO:0007669"/>
    <property type="project" value="UniProtKB-UniRule"/>
</dbReference>
<dbReference type="EMBL" id="HBFS01007759">
    <property type="protein sequence ID" value="CAD8912039.1"/>
    <property type="molecule type" value="Transcribed_RNA"/>
</dbReference>
<comment type="similarity">
    <text evidence="1 4">Belongs to the glycosyltransferase 2 family.</text>
</comment>
<dbReference type="GO" id="GO:0035269">
    <property type="term" value="P:protein O-linked glycosylation via mannose"/>
    <property type="evidence" value="ECO:0007669"/>
    <property type="project" value="TreeGrafter"/>
</dbReference>
<evidence type="ECO:0000256" key="4">
    <source>
        <dbReference type="RuleBase" id="RU365083"/>
    </source>
</evidence>
<keyword evidence="4" id="KW-0256">Endoplasmic reticulum</keyword>
<name>A0A7S1C7X4_9STRA</name>
<dbReference type="Gene3D" id="3.90.550.10">
    <property type="entry name" value="Spore Coat Polysaccharide Biosynthesis Protein SpsA, Chain A"/>
    <property type="match status" value="1"/>
</dbReference>
<feature type="region of interest" description="Disordered" evidence="5">
    <location>
        <begin position="184"/>
        <end position="211"/>
    </location>
</feature>
<feature type="domain" description="Glycosyltransferase 2-like" evidence="7">
    <location>
        <begin position="72"/>
        <end position="188"/>
    </location>
</feature>
<keyword evidence="2 4" id="KW-0328">Glycosyltransferase</keyword>
<protein>
    <recommendedName>
        <fullName evidence="4">Dolichol-phosphate mannosyltransferase subunit 1</fullName>
        <ecNumber evidence="4">2.4.1.83</ecNumber>
    </recommendedName>
</protein>
<evidence type="ECO:0000256" key="5">
    <source>
        <dbReference type="SAM" id="MobiDB-lite"/>
    </source>
</evidence>
<keyword evidence="3 4" id="KW-0808">Transferase</keyword>
<comment type="subunit">
    <text evidence="4">Component of the dolichol-phosphate mannose (DPM) synthase complex.</text>
</comment>
<feature type="compositionally biased region" description="Basic and acidic residues" evidence="5">
    <location>
        <begin position="202"/>
        <end position="211"/>
    </location>
</feature>
<dbReference type="Pfam" id="PF00535">
    <property type="entry name" value="Glycos_transf_2"/>
    <property type="match status" value="1"/>
</dbReference>
<dbReference type="GO" id="GO:0005789">
    <property type="term" value="C:endoplasmic reticulum membrane"/>
    <property type="evidence" value="ECO:0007669"/>
    <property type="project" value="TreeGrafter"/>
</dbReference>
<keyword evidence="6" id="KW-1133">Transmembrane helix</keyword>